<evidence type="ECO:0000256" key="10">
    <source>
        <dbReference type="ARBA" id="ARBA00022898"/>
    </source>
</evidence>
<dbReference type="PANTHER" id="PTHR48078:SF6">
    <property type="entry name" value="L-THREONINE DEHYDRATASE CATABOLIC TDCB"/>
    <property type="match status" value="1"/>
</dbReference>
<dbReference type="CDD" id="cd01562">
    <property type="entry name" value="Thr-dehyd"/>
    <property type="match status" value="1"/>
</dbReference>
<dbReference type="InterPro" id="IPR050147">
    <property type="entry name" value="Ser/Thr_Dehydratase"/>
</dbReference>
<dbReference type="OrthoDB" id="9811476at2"/>
<dbReference type="FunFam" id="3.40.50.1100:FF:000007">
    <property type="entry name" value="L-threonine dehydratase catabolic TdcB"/>
    <property type="match status" value="1"/>
</dbReference>
<dbReference type="Gene3D" id="3.40.50.1100">
    <property type="match status" value="2"/>
</dbReference>
<evidence type="ECO:0000313" key="13">
    <source>
        <dbReference type="EMBL" id="SFG62393.1"/>
    </source>
</evidence>
<evidence type="ECO:0000256" key="11">
    <source>
        <dbReference type="ARBA" id="ARBA00023239"/>
    </source>
</evidence>
<organism evidence="13 14">
    <name type="scientific">Streptomyces mirabilis</name>
    <dbReference type="NCBI Taxonomy" id="68239"/>
    <lineage>
        <taxon>Bacteria</taxon>
        <taxon>Bacillati</taxon>
        <taxon>Actinomycetota</taxon>
        <taxon>Actinomycetes</taxon>
        <taxon>Kitasatosporales</taxon>
        <taxon>Streptomycetaceae</taxon>
        <taxon>Streptomyces</taxon>
    </lineage>
</organism>
<keyword evidence="8" id="KW-0021">Allosteric enzyme</keyword>
<comment type="subunit">
    <text evidence="5">In the native structure, TdcB is in a dimeric form, whereas in the TdcB-AMP complex, it exists in a tetrameric form (dimer of dimers).</text>
</comment>
<proteinExistence type="inferred from homology"/>
<dbReference type="STRING" id="68239.GCA_000745715_04595"/>
<dbReference type="SUPFAM" id="SSF55021">
    <property type="entry name" value="ACT-like"/>
    <property type="match status" value="1"/>
</dbReference>
<dbReference type="InterPro" id="IPR005789">
    <property type="entry name" value="Thr_deHydtase_catblc"/>
</dbReference>
<dbReference type="UniPathway" id="UPA00047">
    <property type="reaction ID" value="UER00054"/>
</dbReference>
<dbReference type="Proteomes" id="UP000181942">
    <property type="component" value="Unassembled WGS sequence"/>
</dbReference>
<dbReference type="PROSITE" id="PS51671">
    <property type="entry name" value="ACT"/>
    <property type="match status" value="1"/>
</dbReference>
<dbReference type="GO" id="GO:0009097">
    <property type="term" value="P:isoleucine biosynthetic process"/>
    <property type="evidence" value="ECO:0007669"/>
    <property type="project" value="UniProtKB-UniPathway"/>
</dbReference>
<dbReference type="InterPro" id="IPR002912">
    <property type="entry name" value="ACT_dom"/>
</dbReference>
<dbReference type="InterPro" id="IPR045865">
    <property type="entry name" value="ACT-like_dom_sf"/>
</dbReference>
<protein>
    <recommendedName>
        <fullName evidence="7">L-threonine dehydratase catabolic TdcB</fullName>
        <ecNumber evidence="6">4.3.1.19</ecNumber>
    </recommendedName>
</protein>
<dbReference type="InterPro" id="IPR044561">
    <property type="entry name" value="ACT_ThrD-II-like"/>
</dbReference>
<evidence type="ECO:0000313" key="14">
    <source>
        <dbReference type="Proteomes" id="UP000181942"/>
    </source>
</evidence>
<evidence type="ECO:0000256" key="1">
    <source>
        <dbReference type="ARBA" id="ARBA00001933"/>
    </source>
</evidence>
<evidence type="ECO:0000256" key="2">
    <source>
        <dbReference type="ARBA" id="ARBA00004810"/>
    </source>
</evidence>
<keyword evidence="9" id="KW-0028">Amino-acid biosynthesis</keyword>
<dbReference type="RefSeq" id="WP_075032393.1">
    <property type="nucleotide sequence ID" value="NZ_FONR01000024.1"/>
</dbReference>
<evidence type="ECO:0000256" key="7">
    <source>
        <dbReference type="ARBA" id="ARBA00022248"/>
    </source>
</evidence>
<evidence type="ECO:0000256" key="4">
    <source>
        <dbReference type="ARBA" id="ARBA00010869"/>
    </source>
</evidence>
<dbReference type="EC" id="4.3.1.19" evidence="6"/>
<dbReference type="PANTHER" id="PTHR48078">
    <property type="entry name" value="THREONINE DEHYDRATASE, MITOCHONDRIAL-RELATED"/>
    <property type="match status" value="1"/>
</dbReference>
<keyword evidence="9" id="KW-0100">Branched-chain amino acid biosynthesis</keyword>
<sequence>MSYSTADSLPRVTLDDVRGAQKMLTGVARTTAMEGSRYLSQLVGAPVHFKCENLQRTGSFKLRGAYVRIAGLLPEERAAGVVAASAGNHAQGVALASSLLGVRSTVFMPTGAPLPKVAATRDYGAEVRLHGQVVDETLAAAQEYAAETGAVFIHPFDHPDIIAGQGTVGLEILEQCPEVRTIVVGIGGGGLAAGIAVAVKALRPDVRIIGVQAAGAAAYPLSLAAGRPVSIDNPSTMADGIKVGRPGDVPFRIVEELVDEVRTVSESHLSSALLLCLERAKLVVEPAGASPVAALLSEPGTFEGPVVALLSGGNVDPLLMQRILRHGMAASGRYLAVTLRLTDRPGALATLLGVLSVADANVLDVSHVRTDPRLGLTEVEVELHLETKGPEHCAEVGRALREAGYTVID</sequence>
<dbReference type="CDD" id="cd04886">
    <property type="entry name" value="ACT_ThrD-II-like"/>
    <property type="match status" value="1"/>
</dbReference>
<comment type="cofactor">
    <cofactor evidence="1">
        <name>pyridoxal 5'-phosphate</name>
        <dbReference type="ChEBI" id="CHEBI:597326"/>
    </cofactor>
</comment>
<evidence type="ECO:0000256" key="5">
    <source>
        <dbReference type="ARBA" id="ARBA00011447"/>
    </source>
</evidence>
<evidence type="ECO:0000256" key="3">
    <source>
        <dbReference type="ARBA" id="ARBA00004958"/>
    </source>
</evidence>
<keyword evidence="10" id="KW-0663">Pyridoxal phosphate</keyword>
<dbReference type="AlphaFoldDB" id="A0A1I2TBW6"/>
<feature type="domain" description="ACT" evidence="12">
    <location>
        <begin position="336"/>
        <end position="409"/>
    </location>
</feature>
<evidence type="ECO:0000256" key="8">
    <source>
        <dbReference type="ARBA" id="ARBA00022533"/>
    </source>
</evidence>
<dbReference type="GO" id="GO:0003941">
    <property type="term" value="F:L-serine ammonia-lyase activity"/>
    <property type="evidence" value="ECO:0007669"/>
    <property type="project" value="TreeGrafter"/>
</dbReference>
<dbReference type="PROSITE" id="PS00165">
    <property type="entry name" value="DEHYDRATASE_SER_THR"/>
    <property type="match status" value="1"/>
</dbReference>
<comment type="pathway">
    <text evidence="3">Amino-acid degradation; L-threonine degradation via propanoate pathway; propanoate from L-threonine: step 1/4.</text>
</comment>
<comment type="pathway">
    <text evidence="2">Amino-acid biosynthesis; L-isoleucine biosynthesis; 2-oxobutanoate from L-threonine: step 1/1.</text>
</comment>
<dbReference type="Pfam" id="PF00291">
    <property type="entry name" value="PALP"/>
    <property type="match status" value="1"/>
</dbReference>
<dbReference type="GO" id="GO:0030170">
    <property type="term" value="F:pyridoxal phosphate binding"/>
    <property type="evidence" value="ECO:0007669"/>
    <property type="project" value="InterPro"/>
</dbReference>
<dbReference type="InterPro" id="IPR036052">
    <property type="entry name" value="TrpB-like_PALP_sf"/>
</dbReference>
<dbReference type="NCBIfam" id="TIGR01127">
    <property type="entry name" value="ilvA_1Cterm"/>
    <property type="match status" value="1"/>
</dbReference>
<evidence type="ECO:0000256" key="6">
    <source>
        <dbReference type="ARBA" id="ARBA00012096"/>
    </source>
</evidence>
<name>A0A1I2TBW6_9ACTN</name>
<dbReference type="InterPro" id="IPR001926">
    <property type="entry name" value="TrpB-like_PALP"/>
</dbReference>
<accession>A0A1I2TBW6</accession>
<dbReference type="GO" id="GO:0004794">
    <property type="term" value="F:threonine deaminase activity"/>
    <property type="evidence" value="ECO:0007669"/>
    <property type="project" value="UniProtKB-EC"/>
</dbReference>
<comment type="similarity">
    <text evidence="4">Belongs to the serine/threonine dehydratase family.</text>
</comment>
<gene>
    <name evidence="13" type="ORF">SAMN02787118_12457</name>
</gene>
<reference evidence="13 14" key="1">
    <citation type="submission" date="2016-10" db="EMBL/GenBank/DDBJ databases">
        <authorList>
            <person name="de Groot N.N."/>
        </authorList>
    </citation>
    <scope>NUCLEOTIDE SEQUENCE [LARGE SCALE GENOMIC DNA]</scope>
    <source>
        <strain evidence="13 14">OK461</strain>
    </source>
</reference>
<keyword evidence="9" id="KW-0412">Isoleucine biosynthesis</keyword>
<keyword evidence="11 13" id="KW-0456">Lyase</keyword>
<dbReference type="SUPFAM" id="SSF53686">
    <property type="entry name" value="Tryptophan synthase beta subunit-like PLP-dependent enzymes"/>
    <property type="match status" value="1"/>
</dbReference>
<dbReference type="InterPro" id="IPR000634">
    <property type="entry name" value="Ser/Thr_deHydtase_PyrdxlP-BS"/>
</dbReference>
<dbReference type="GO" id="GO:0006565">
    <property type="term" value="P:L-serine catabolic process"/>
    <property type="evidence" value="ECO:0007669"/>
    <property type="project" value="TreeGrafter"/>
</dbReference>
<evidence type="ECO:0000259" key="12">
    <source>
        <dbReference type="PROSITE" id="PS51671"/>
    </source>
</evidence>
<evidence type="ECO:0000256" key="9">
    <source>
        <dbReference type="ARBA" id="ARBA00022624"/>
    </source>
</evidence>
<dbReference type="GO" id="GO:0006567">
    <property type="term" value="P:L-threonine catabolic process"/>
    <property type="evidence" value="ECO:0007669"/>
    <property type="project" value="InterPro"/>
</dbReference>
<dbReference type="EMBL" id="FONR01000024">
    <property type="protein sequence ID" value="SFG62393.1"/>
    <property type="molecule type" value="Genomic_DNA"/>
</dbReference>